<dbReference type="Pfam" id="PF02826">
    <property type="entry name" value="2-Hacid_dh_C"/>
    <property type="match status" value="1"/>
</dbReference>
<evidence type="ECO:0000313" key="7">
    <source>
        <dbReference type="EMBL" id="PTM56408.1"/>
    </source>
</evidence>
<dbReference type="PANTHER" id="PTHR43333">
    <property type="entry name" value="2-HACID_DH_C DOMAIN-CONTAINING PROTEIN"/>
    <property type="match status" value="1"/>
</dbReference>
<organism evidence="7 8">
    <name type="scientific">Desmospora activa DSM 45169</name>
    <dbReference type="NCBI Taxonomy" id="1121389"/>
    <lineage>
        <taxon>Bacteria</taxon>
        <taxon>Bacillati</taxon>
        <taxon>Bacillota</taxon>
        <taxon>Bacilli</taxon>
        <taxon>Bacillales</taxon>
        <taxon>Thermoactinomycetaceae</taxon>
        <taxon>Desmospora</taxon>
    </lineage>
</organism>
<evidence type="ECO:0000256" key="2">
    <source>
        <dbReference type="ARBA" id="ARBA00023002"/>
    </source>
</evidence>
<dbReference type="SUPFAM" id="SSF51735">
    <property type="entry name" value="NAD(P)-binding Rossmann-fold domains"/>
    <property type="match status" value="1"/>
</dbReference>
<keyword evidence="8" id="KW-1185">Reference proteome</keyword>
<dbReference type="Pfam" id="PF00389">
    <property type="entry name" value="2-Hacid_dh"/>
    <property type="match status" value="1"/>
</dbReference>
<dbReference type="Gene3D" id="3.40.50.720">
    <property type="entry name" value="NAD(P)-binding Rossmann-like Domain"/>
    <property type="match status" value="2"/>
</dbReference>
<dbReference type="InterPro" id="IPR036291">
    <property type="entry name" value="NAD(P)-bd_dom_sf"/>
</dbReference>
<dbReference type="PANTHER" id="PTHR43333:SF1">
    <property type="entry name" value="D-ISOMER SPECIFIC 2-HYDROXYACID DEHYDROGENASE NAD-BINDING DOMAIN-CONTAINING PROTEIN"/>
    <property type="match status" value="1"/>
</dbReference>
<evidence type="ECO:0000313" key="8">
    <source>
        <dbReference type="Proteomes" id="UP000241639"/>
    </source>
</evidence>
<reference evidence="7 8" key="1">
    <citation type="submission" date="2018-04" db="EMBL/GenBank/DDBJ databases">
        <title>Genomic Encyclopedia of Archaeal and Bacterial Type Strains, Phase II (KMG-II): from individual species to whole genera.</title>
        <authorList>
            <person name="Goeker M."/>
        </authorList>
    </citation>
    <scope>NUCLEOTIDE SEQUENCE [LARGE SCALE GENOMIC DNA]</scope>
    <source>
        <strain evidence="7 8">DSM 45169</strain>
    </source>
</reference>
<comment type="caution">
    <text evidence="7">The sequence shown here is derived from an EMBL/GenBank/DDBJ whole genome shotgun (WGS) entry which is preliminary data.</text>
</comment>
<feature type="domain" description="D-isomer specific 2-hydroxyacid dehydrogenase NAD-binding" evidence="6">
    <location>
        <begin position="105"/>
        <end position="279"/>
    </location>
</feature>
<evidence type="ECO:0000259" key="5">
    <source>
        <dbReference type="Pfam" id="PF00389"/>
    </source>
</evidence>
<dbReference type="EMBL" id="PZZP01000002">
    <property type="protein sequence ID" value="PTM56408.1"/>
    <property type="molecule type" value="Genomic_DNA"/>
</dbReference>
<keyword evidence="3" id="KW-0520">NAD</keyword>
<dbReference type="Proteomes" id="UP000241639">
    <property type="component" value="Unassembled WGS sequence"/>
</dbReference>
<dbReference type="InterPro" id="IPR006140">
    <property type="entry name" value="D-isomer_DH_NAD-bd"/>
</dbReference>
<protein>
    <submittedName>
        <fullName evidence="7">Phosphoglycerate dehydrogenase-like enzyme</fullName>
    </submittedName>
</protein>
<dbReference type="PROSITE" id="PS00671">
    <property type="entry name" value="D_2_HYDROXYACID_DH_3"/>
    <property type="match status" value="1"/>
</dbReference>
<dbReference type="RefSeq" id="WP_107727756.1">
    <property type="nucleotide sequence ID" value="NZ_PZZP01000002.1"/>
</dbReference>
<dbReference type="InterPro" id="IPR029753">
    <property type="entry name" value="D-isomer_DH_CS"/>
</dbReference>
<name>A0A2T4Z3E2_9BACL</name>
<dbReference type="SUPFAM" id="SSF52283">
    <property type="entry name" value="Formate/glycerate dehydrogenase catalytic domain-like"/>
    <property type="match status" value="1"/>
</dbReference>
<dbReference type="GO" id="GO:0051287">
    <property type="term" value="F:NAD binding"/>
    <property type="evidence" value="ECO:0007669"/>
    <property type="project" value="InterPro"/>
</dbReference>
<dbReference type="InterPro" id="IPR006139">
    <property type="entry name" value="D-isomer_2_OHA_DH_cat_dom"/>
</dbReference>
<dbReference type="GO" id="GO:0016616">
    <property type="term" value="F:oxidoreductase activity, acting on the CH-OH group of donors, NAD or NADP as acceptor"/>
    <property type="evidence" value="ECO:0007669"/>
    <property type="project" value="InterPro"/>
</dbReference>
<comment type="similarity">
    <text evidence="1 4">Belongs to the D-isomer specific 2-hydroxyacid dehydrogenase family.</text>
</comment>
<dbReference type="CDD" id="cd05300">
    <property type="entry name" value="2-Hacid_dh_1"/>
    <property type="match status" value="1"/>
</dbReference>
<evidence type="ECO:0000256" key="1">
    <source>
        <dbReference type="ARBA" id="ARBA00005854"/>
    </source>
</evidence>
<sequence>MTLIVATAKIGEKHRQQLHHHFPGVRFLFCHDREQAQKEGTHADILVTFGGDVDKEWLTCFPALRWIHVLSAGVELLPFAALRQAGIRVSNSRGIHAVPMGEYTLAMMLQLTRRGHDLYRSQREKHWDRDIRVGELAGKTLAVIGAGAIGQGIAKRAHAFDMHVCGLNTSGHAVEHFDRMFAADQREELLTQADFVVVTLPLTDHTRRFIGERELRFMKRDAVLINIGRGSVIDESALLQALRERRIGGAVLDVFEQEPLPANHPFWELDNLLLTPHVSGRSPLYMQRALDIFQDNLSRYLNEETALQNEIDLDRGY</sequence>
<dbReference type="OrthoDB" id="9805416at2"/>
<evidence type="ECO:0000259" key="6">
    <source>
        <dbReference type="Pfam" id="PF02826"/>
    </source>
</evidence>
<gene>
    <name evidence="7" type="ORF">C8J48_2729</name>
</gene>
<keyword evidence="2 4" id="KW-0560">Oxidoreductase</keyword>
<accession>A0A2T4Z3E2</accession>
<feature type="domain" description="D-isomer specific 2-hydroxyacid dehydrogenase catalytic" evidence="5">
    <location>
        <begin position="10"/>
        <end position="303"/>
    </location>
</feature>
<evidence type="ECO:0000256" key="4">
    <source>
        <dbReference type="RuleBase" id="RU003719"/>
    </source>
</evidence>
<dbReference type="FunFam" id="3.40.50.720:FF:000363">
    <property type="entry name" value="D-isomer specific 2-hydroxyacid dehydrogenase"/>
    <property type="match status" value="1"/>
</dbReference>
<proteinExistence type="inferred from homology"/>
<evidence type="ECO:0000256" key="3">
    <source>
        <dbReference type="ARBA" id="ARBA00023027"/>
    </source>
</evidence>
<dbReference type="AlphaFoldDB" id="A0A2T4Z3E2"/>